<keyword evidence="2" id="KW-1185">Reference proteome</keyword>
<name>A0A1Q8CRS2_9PSEU</name>
<dbReference type="EMBL" id="MSIE01000021">
    <property type="protein sequence ID" value="OLF17061.1"/>
    <property type="molecule type" value="Genomic_DNA"/>
</dbReference>
<evidence type="ECO:0000313" key="1">
    <source>
        <dbReference type="EMBL" id="OLF17061.1"/>
    </source>
</evidence>
<sequence>MTMSLVEEHGRSMRVLCGDVEIARYVYAPWDRQLESPRPYLHPLRTLGGSLVSLYRPHDHVWHKGIAWSLPNVGPANFWGGPTYRRERGYEQLANNGAMRHVDFSVVSTEKGQVQLAESLAWETEQGETWFVEERELGFEVLDGAWALRFRTSFTNVSDAGIVIGSPTTEGRPNAGYGGLFWRGPRSFTGGGVHVPGRVGGDELMGVRAPWLAFRGRHDEQGGESTLVFVATDEPKWFVRSQPFAAVCPAPFFDREVLVVEDGTLCFRYTVVIADGAPDPAALARIAG</sequence>
<dbReference type="Proteomes" id="UP000185596">
    <property type="component" value="Unassembled WGS sequence"/>
</dbReference>
<evidence type="ECO:0000313" key="2">
    <source>
        <dbReference type="Proteomes" id="UP000185596"/>
    </source>
</evidence>
<dbReference type="AlphaFoldDB" id="A0A1Q8CRS2"/>
<gene>
    <name evidence="1" type="ORF">BU204_13280</name>
</gene>
<dbReference type="STRING" id="1912961.BU204_13280"/>
<protein>
    <recommendedName>
        <fullName evidence="3">Oxidoreductase</fullName>
    </recommendedName>
</protein>
<dbReference type="RefSeq" id="WP_075125952.1">
    <property type="nucleotide sequence ID" value="NZ_MSIE01000021.1"/>
</dbReference>
<evidence type="ECO:0008006" key="3">
    <source>
        <dbReference type="Google" id="ProtNLM"/>
    </source>
</evidence>
<dbReference type="InterPro" id="IPR029475">
    <property type="entry name" value="DUF6807"/>
</dbReference>
<accession>A0A1Q8CRS2</accession>
<organism evidence="1 2">
    <name type="scientific">Actinophytocola xanthii</name>
    <dbReference type="NCBI Taxonomy" id="1912961"/>
    <lineage>
        <taxon>Bacteria</taxon>
        <taxon>Bacillati</taxon>
        <taxon>Actinomycetota</taxon>
        <taxon>Actinomycetes</taxon>
        <taxon>Pseudonocardiales</taxon>
        <taxon>Pseudonocardiaceae</taxon>
    </lineage>
</organism>
<reference evidence="1 2" key="1">
    <citation type="submission" date="2016-12" db="EMBL/GenBank/DDBJ databases">
        <title>The draft genome sequence of Actinophytocola sp. 11-183.</title>
        <authorList>
            <person name="Wang W."/>
            <person name="Yuan L."/>
        </authorList>
    </citation>
    <scope>NUCLEOTIDE SEQUENCE [LARGE SCALE GENOMIC DNA]</scope>
    <source>
        <strain evidence="1 2">11-183</strain>
    </source>
</reference>
<dbReference type="Pfam" id="PF14100">
    <property type="entry name" value="DUF6807"/>
    <property type="match status" value="1"/>
</dbReference>
<comment type="caution">
    <text evidence="1">The sequence shown here is derived from an EMBL/GenBank/DDBJ whole genome shotgun (WGS) entry which is preliminary data.</text>
</comment>
<proteinExistence type="predicted"/>
<dbReference type="OrthoDB" id="242375at2"/>